<gene>
    <name evidence="2" type="ORF">SAMN05216462_1165</name>
</gene>
<dbReference type="AlphaFoldDB" id="A0A1H4AE89"/>
<dbReference type="InterPro" id="IPR036513">
    <property type="entry name" value="STAS_dom_sf"/>
</dbReference>
<feature type="domain" description="STAS" evidence="1">
    <location>
        <begin position="1"/>
        <end position="91"/>
    </location>
</feature>
<dbReference type="Gene3D" id="3.30.750.24">
    <property type="entry name" value="STAS domain"/>
    <property type="match status" value="1"/>
</dbReference>
<evidence type="ECO:0000313" key="3">
    <source>
        <dbReference type="Proteomes" id="UP000182257"/>
    </source>
</evidence>
<accession>A0A1H4AE89</accession>
<dbReference type="InterPro" id="IPR002575">
    <property type="entry name" value="Aminoglycoside_PTrfase"/>
</dbReference>
<dbReference type="InterPro" id="IPR011009">
    <property type="entry name" value="Kinase-like_dom_sf"/>
</dbReference>
<organism evidence="2 3">
    <name type="scientific">Xylanibacter ruminicola</name>
    <name type="common">Prevotella ruminicola</name>
    <dbReference type="NCBI Taxonomy" id="839"/>
    <lineage>
        <taxon>Bacteria</taxon>
        <taxon>Pseudomonadati</taxon>
        <taxon>Bacteroidota</taxon>
        <taxon>Bacteroidia</taxon>
        <taxon>Bacteroidales</taxon>
        <taxon>Prevotellaceae</taxon>
        <taxon>Xylanibacter</taxon>
    </lineage>
</organism>
<reference evidence="2 3" key="1">
    <citation type="submission" date="2016-10" db="EMBL/GenBank/DDBJ databases">
        <authorList>
            <person name="de Groot N.N."/>
        </authorList>
    </citation>
    <scope>NUCLEOTIDE SEQUENCE [LARGE SCALE GENOMIC DNA]</scope>
    <source>
        <strain evidence="2 3">D31d</strain>
    </source>
</reference>
<dbReference type="Proteomes" id="UP000182257">
    <property type="component" value="Unassembled WGS sequence"/>
</dbReference>
<dbReference type="CDD" id="cd07043">
    <property type="entry name" value="STAS_anti-anti-sigma_factors"/>
    <property type="match status" value="1"/>
</dbReference>
<proteinExistence type="predicted"/>
<sequence length="396" mass="44477">MTLQFTNNEGHAIITLCGRLDTSCAMQTQAEINQFLSAQGPIQSVTINAAELEYVSSSGLRILLSLAKQYKDFKLVEVNADVFDVLSMTGFVKIMCVERALRQMSIEGCEILGVGGVGTVYRYNDDTIIKVFRDGTTIDEVRNEITMSKEAFVMGMPTAISFDIVKVGTQYGLVYELLHADTLSSLIMHQPERIAEYARKYANLFHQLHAIQVPADSCVPNALEHERKQVLHIRRYFSQENIDLLLQILDAVPAGNRLLHLDLQAKNAMVQGDELMLIDMGEVGYGHPVLDLAHAYSSMVQLIGDYEAIIGMPRELGKHFFDLAIDYYFEDLPADVIALRKQQIAAVASIRNYSWLALSDSFPEAVIQQCQQAFNERVTPHRDHILNVISTLKEWC</sequence>
<protein>
    <submittedName>
        <fullName evidence="2">TIGR02172 family protein</fullName>
    </submittedName>
</protein>
<dbReference type="Pfam" id="PF01740">
    <property type="entry name" value="STAS"/>
    <property type="match status" value="1"/>
</dbReference>
<dbReference type="SUPFAM" id="SSF52091">
    <property type="entry name" value="SpoIIaa-like"/>
    <property type="match status" value="1"/>
</dbReference>
<name>A0A1H4AE89_XYLRU</name>
<dbReference type="PANTHER" id="PTHR33495">
    <property type="entry name" value="ANTI-SIGMA FACTOR ANTAGONIST TM_1081-RELATED-RELATED"/>
    <property type="match status" value="1"/>
</dbReference>
<dbReference type="PANTHER" id="PTHR33495:SF14">
    <property type="entry name" value="ANTI-SIGMA FACTOR ANTAGONIST"/>
    <property type="match status" value="1"/>
</dbReference>
<dbReference type="SUPFAM" id="SSF56112">
    <property type="entry name" value="Protein kinase-like (PK-like)"/>
    <property type="match status" value="1"/>
</dbReference>
<dbReference type="GO" id="GO:0043856">
    <property type="term" value="F:anti-sigma factor antagonist activity"/>
    <property type="evidence" value="ECO:0007669"/>
    <property type="project" value="TreeGrafter"/>
</dbReference>
<dbReference type="Pfam" id="PF01636">
    <property type="entry name" value="APH"/>
    <property type="match status" value="1"/>
</dbReference>
<evidence type="ECO:0000313" key="2">
    <source>
        <dbReference type="EMBL" id="SEA33902.1"/>
    </source>
</evidence>
<dbReference type="InterPro" id="IPR002645">
    <property type="entry name" value="STAS_dom"/>
</dbReference>
<evidence type="ECO:0000259" key="1">
    <source>
        <dbReference type="PROSITE" id="PS50801"/>
    </source>
</evidence>
<dbReference type="RefSeq" id="WP_074760643.1">
    <property type="nucleotide sequence ID" value="NZ_FNRF01000002.1"/>
</dbReference>
<dbReference type="PROSITE" id="PS50801">
    <property type="entry name" value="STAS"/>
    <property type="match status" value="1"/>
</dbReference>
<dbReference type="Gene3D" id="3.90.1200.10">
    <property type="match status" value="1"/>
</dbReference>
<dbReference type="EMBL" id="FNRF01000002">
    <property type="protein sequence ID" value="SEA33902.1"/>
    <property type="molecule type" value="Genomic_DNA"/>
</dbReference>